<comment type="similarity">
    <text evidence="2">Belongs to the bacterial sugar transferase family.</text>
</comment>
<reference evidence="9 10" key="2">
    <citation type="journal article" date="2011" name="J. Bacteriol.">
        <title>Genomes of three methylotrophs from a single niche uncover genetic and metabolic divergence of Methylophilaceae.</title>
        <authorList>
            <person name="Lapidus A."/>
            <person name="Clum A."/>
            <person name="Labutti K."/>
            <person name="Kaluzhnaya M.G."/>
            <person name="Lim S."/>
            <person name="Beck D.A."/>
            <person name="Glavina Del Rio T."/>
            <person name="Nolan M."/>
            <person name="Mavromatis K."/>
            <person name="Huntemann M."/>
            <person name="Lucas S."/>
            <person name="Lidstrom M.E."/>
            <person name="Ivanova N."/>
            <person name="Chistoserdova L."/>
        </authorList>
    </citation>
    <scope>NUCLEOTIDE SEQUENCE [LARGE SCALE GENOMIC DNA]</scope>
    <source>
        <strain evidence="9 10">301</strain>
    </source>
</reference>
<keyword evidence="3 9" id="KW-0808">Transferase</keyword>
<proteinExistence type="inferred from homology"/>
<evidence type="ECO:0000259" key="8">
    <source>
        <dbReference type="Pfam" id="PF02397"/>
    </source>
</evidence>
<dbReference type="GO" id="GO:0009242">
    <property type="term" value="P:colanic acid biosynthetic process"/>
    <property type="evidence" value="ECO:0007669"/>
    <property type="project" value="TreeGrafter"/>
</dbReference>
<dbReference type="HOGENOM" id="CLU_024920_0_1_4"/>
<dbReference type="EMBL" id="CP002056">
    <property type="protein sequence ID" value="ADI30643.1"/>
    <property type="molecule type" value="Genomic_DNA"/>
</dbReference>
<evidence type="ECO:0000256" key="2">
    <source>
        <dbReference type="ARBA" id="ARBA00006464"/>
    </source>
</evidence>
<dbReference type="OrthoDB" id="9808602at2"/>
<dbReference type="Proteomes" id="UP000000383">
    <property type="component" value="Chromosome"/>
</dbReference>
<dbReference type="NCBIfam" id="TIGR03025">
    <property type="entry name" value="EPS_sugtrans"/>
    <property type="match status" value="1"/>
</dbReference>
<name>D7DLU9_METV0</name>
<dbReference type="STRING" id="666681.M301_2278"/>
<comment type="subcellular location">
    <subcellularLocation>
        <location evidence="1">Membrane</location>
        <topology evidence="1">Multi-pass membrane protein</topology>
    </subcellularLocation>
</comment>
<evidence type="ECO:0000313" key="9">
    <source>
        <dbReference type="EMBL" id="ADI30643.1"/>
    </source>
</evidence>
<feature type="transmembrane region" description="Helical" evidence="7">
    <location>
        <begin position="113"/>
        <end position="131"/>
    </location>
</feature>
<dbReference type="Pfam" id="PF13727">
    <property type="entry name" value="CoA_binding_3"/>
    <property type="match status" value="1"/>
</dbReference>
<dbReference type="AlphaFoldDB" id="D7DLU9"/>
<evidence type="ECO:0000256" key="1">
    <source>
        <dbReference type="ARBA" id="ARBA00004141"/>
    </source>
</evidence>
<protein>
    <submittedName>
        <fullName evidence="9">Undecaprenyl-phosphate glucose phosphotransferase</fullName>
    </submittedName>
</protein>
<feature type="transmembrane region" description="Helical" evidence="7">
    <location>
        <begin position="21"/>
        <end position="46"/>
    </location>
</feature>
<dbReference type="Pfam" id="PF02397">
    <property type="entry name" value="Bac_transf"/>
    <property type="match status" value="1"/>
</dbReference>
<dbReference type="PANTHER" id="PTHR30576">
    <property type="entry name" value="COLANIC BIOSYNTHESIS UDP-GLUCOSE LIPID CARRIER TRANSFERASE"/>
    <property type="match status" value="1"/>
</dbReference>
<organism evidence="9 10">
    <name type="scientific">Methylotenera versatilis (strain 301)</name>
    <dbReference type="NCBI Taxonomy" id="666681"/>
    <lineage>
        <taxon>Bacteria</taxon>
        <taxon>Pseudomonadati</taxon>
        <taxon>Pseudomonadota</taxon>
        <taxon>Betaproteobacteria</taxon>
        <taxon>Nitrosomonadales</taxon>
        <taxon>Methylophilaceae</taxon>
        <taxon>Methylotenera</taxon>
    </lineage>
</organism>
<evidence type="ECO:0000256" key="4">
    <source>
        <dbReference type="ARBA" id="ARBA00022692"/>
    </source>
</evidence>
<sequence>MSNKNQLPLVRKASGIRLARDNILSITESLTDPLVAVIGLWAVAFIQEGQLSPIYLFLSLIIFFLSYPGESKLSLPINKAVMNIVFTWIMLSSLLILFAYTTRYMYLFSTQTIVLWVVLTPIMQILALLLLRSIAPLIMTLQGPVKQAVVAGINEQSIELALRLNDTKLQSTNIIGFFEDRTLKRVAENTDIDVLLNGNIGVSILGKIDELADYIKTHQVNVIYLSLPMSGHPRILKLLDDLKDTTASIYFIPDIFMTDLIQGRMGQIDDIPVVAVCETPFTGFNGVIKRTADIAFSLAILILILPILIIIAIGVKLSSPGPVIFKQRRYGLDGKEILVYKFRSMSVCEDGGAVTQATKNDQRVTKLGAFLRKSSLDELPQFINVLQGRMSVVGPRPHAVSHNEMYRKLIKGYMIRHKVKPGITGWAQVNGLRGETETLDKMKARIDFDLEYLRNWSPKLDIYIVFRTVSVVFKGEKNAY</sequence>
<evidence type="ECO:0000256" key="5">
    <source>
        <dbReference type="ARBA" id="ARBA00022989"/>
    </source>
</evidence>
<dbReference type="Gene3D" id="3.40.50.720">
    <property type="entry name" value="NAD(P)-binding Rossmann-like Domain"/>
    <property type="match status" value="1"/>
</dbReference>
<evidence type="ECO:0000256" key="3">
    <source>
        <dbReference type="ARBA" id="ARBA00022679"/>
    </source>
</evidence>
<feature type="domain" description="Bacterial sugar transferase" evidence="8">
    <location>
        <begin position="289"/>
        <end position="474"/>
    </location>
</feature>
<dbReference type="PANTHER" id="PTHR30576:SF21">
    <property type="entry name" value="UDP-GLUCOSE:UNDECAPRENYL-PHOSPHATE GLUCOSE-1-PHOSPHATE TRANSFERASE"/>
    <property type="match status" value="1"/>
</dbReference>
<dbReference type="InterPro" id="IPR017473">
    <property type="entry name" value="Undecaprenyl-P_gluc_Ptfrase"/>
</dbReference>
<evidence type="ECO:0000256" key="7">
    <source>
        <dbReference type="SAM" id="Phobius"/>
    </source>
</evidence>
<dbReference type="eggNOG" id="COG2148">
    <property type="taxonomic scope" value="Bacteria"/>
</dbReference>
<reference evidence="10" key="1">
    <citation type="submission" date="2010-05" db="EMBL/GenBank/DDBJ databases">
        <title>Complete sequence of Methylotenera sp. 301.</title>
        <authorList>
            <person name="Lucas S."/>
            <person name="Copeland A."/>
            <person name="Lapidus A."/>
            <person name="Cheng J.-F."/>
            <person name="Bruce D."/>
            <person name="Goodwin L."/>
            <person name="Pitluck S."/>
            <person name="Clum A."/>
            <person name="Land M."/>
            <person name="Hauser L."/>
            <person name="Kyrpides N."/>
            <person name="Ivanova N."/>
            <person name="Chistoservova L."/>
            <person name="Kalyuzhnaya M."/>
            <person name="Woyke T."/>
        </authorList>
    </citation>
    <scope>NUCLEOTIDE SEQUENCE [LARGE SCALE GENOMIC DNA]</scope>
    <source>
        <strain evidence="10">301</strain>
    </source>
</reference>
<feature type="transmembrane region" description="Helical" evidence="7">
    <location>
        <begin position="80"/>
        <end position="101"/>
    </location>
</feature>
<dbReference type="GO" id="GO:0089702">
    <property type="term" value="F:undecaprenyl-phosphate glucose phosphotransferase activity"/>
    <property type="evidence" value="ECO:0007669"/>
    <property type="project" value="TreeGrafter"/>
</dbReference>
<keyword evidence="6 7" id="KW-0472">Membrane</keyword>
<evidence type="ECO:0000313" key="10">
    <source>
        <dbReference type="Proteomes" id="UP000000383"/>
    </source>
</evidence>
<feature type="transmembrane region" description="Helical" evidence="7">
    <location>
        <begin position="294"/>
        <end position="315"/>
    </location>
</feature>
<dbReference type="InterPro" id="IPR017475">
    <property type="entry name" value="EPS_sugar_tfrase"/>
</dbReference>
<dbReference type="InterPro" id="IPR003362">
    <property type="entry name" value="Bact_transf"/>
</dbReference>
<evidence type="ECO:0000256" key="6">
    <source>
        <dbReference type="ARBA" id="ARBA00023136"/>
    </source>
</evidence>
<keyword evidence="5 7" id="KW-1133">Transmembrane helix</keyword>
<dbReference type="GO" id="GO:0016020">
    <property type="term" value="C:membrane"/>
    <property type="evidence" value="ECO:0007669"/>
    <property type="project" value="UniProtKB-SubCell"/>
</dbReference>
<feature type="transmembrane region" description="Helical" evidence="7">
    <location>
        <begin position="52"/>
        <end position="68"/>
    </location>
</feature>
<dbReference type="KEGG" id="meh:M301_2278"/>
<dbReference type="RefSeq" id="WP_013148951.1">
    <property type="nucleotide sequence ID" value="NC_014207.1"/>
</dbReference>
<gene>
    <name evidence="9" type="ordered locus">M301_2278</name>
</gene>
<keyword evidence="10" id="KW-1185">Reference proteome</keyword>
<dbReference type="NCBIfam" id="TIGR03023">
    <property type="entry name" value="WcaJ_sugtrans"/>
    <property type="match status" value="1"/>
</dbReference>
<accession>D7DLU9</accession>
<keyword evidence="4 7" id="KW-0812">Transmembrane</keyword>